<comment type="caution">
    <text evidence="2">The sequence shown here is derived from an EMBL/GenBank/DDBJ whole genome shotgun (WGS) entry which is preliminary data.</text>
</comment>
<evidence type="ECO:0000256" key="1">
    <source>
        <dbReference type="SAM" id="MobiDB-lite"/>
    </source>
</evidence>
<evidence type="ECO:0000313" key="2">
    <source>
        <dbReference type="EMBL" id="GFY24378.1"/>
    </source>
</evidence>
<protein>
    <submittedName>
        <fullName evidence="2">Uncharacterized protein</fullName>
    </submittedName>
</protein>
<dbReference type="Proteomes" id="UP000887159">
    <property type="component" value="Unassembled WGS sequence"/>
</dbReference>
<dbReference type="AlphaFoldDB" id="A0A8X7B9Y0"/>
<feature type="region of interest" description="Disordered" evidence="1">
    <location>
        <begin position="241"/>
        <end position="263"/>
    </location>
</feature>
<reference evidence="2" key="1">
    <citation type="submission" date="2020-08" db="EMBL/GenBank/DDBJ databases">
        <title>Multicomponent nature underlies the extraordinary mechanical properties of spider dragline silk.</title>
        <authorList>
            <person name="Kono N."/>
            <person name="Nakamura H."/>
            <person name="Mori M."/>
            <person name="Yoshida Y."/>
            <person name="Ohtoshi R."/>
            <person name="Malay A.D."/>
            <person name="Moran D.A.P."/>
            <person name="Tomita M."/>
            <person name="Numata K."/>
            <person name="Arakawa K."/>
        </authorList>
    </citation>
    <scope>NUCLEOTIDE SEQUENCE</scope>
</reference>
<dbReference type="EMBL" id="BMAU01021369">
    <property type="protein sequence ID" value="GFY24378.1"/>
    <property type="molecule type" value="Genomic_DNA"/>
</dbReference>
<evidence type="ECO:0000313" key="3">
    <source>
        <dbReference type="Proteomes" id="UP000887159"/>
    </source>
</evidence>
<feature type="compositionally biased region" description="Low complexity" evidence="1">
    <location>
        <begin position="241"/>
        <end position="252"/>
    </location>
</feature>
<keyword evidence="3" id="KW-1185">Reference proteome</keyword>
<organism evidence="2 3">
    <name type="scientific">Trichonephila clavipes</name>
    <name type="common">Golden silk orbweaver</name>
    <name type="synonym">Nephila clavipes</name>
    <dbReference type="NCBI Taxonomy" id="2585209"/>
    <lineage>
        <taxon>Eukaryota</taxon>
        <taxon>Metazoa</taxon>
        <taxon>Ecdysozoa</taxon>
        <taxon>Arthropoda</taxon>
        <taxon>Chelicerata</taxon>
        <taxon>Arachnida</taxon>
        <taxon>Araneae</taxon>
        <taxon>Araneomorphae</taxon>
        <taxon>Entelegynae</taxon>
        <taxon>Araneoidea</taxon>
        <taxon>Nephilidae</taxon>
        <taxon>Trichonephila</taxon>
    </lineage>
</organism>
<accession>A0A8X7B9Y0</accession>
<feature type="region of interest" description="Disordered" evidence="1">
    <location>
        <begin position="97"/>
        <end position="144"/>
    </location>
</feature>
<name>A0A8X7B9Y0_TRICX</name>
<sequence>MVRGQPFRTAKTAAHLFSMDAMKLLIWYYPALTLSLRSSSLPLPPTSREDLRVDDYLEYLHAAKALYIYKHPCLFRDSNPVPTAQQSASLTTIPDAVAQGASGPRPLATPKHFRYHTPNRTASRPRAAPDPNHPAPNLDIQQPTSGPMVCCCQRTHIISPRTHRSPARSTPRTVRPEIPRPAAKRNFESASHWVFPPDKLPTGLIVHHLLWQQVDDVVQANAEYVTFRGTDSTAPQRHFSSLQQTSSQNNSQKAEFQHRHTTK</sequence>
<proteinExistence type="predicted"/>
<gene>
    <name evidence="2" type="primary">NCL1_09697</name>
    <name evidence="2" type="ORF">TNCV_1014261</name>
</gene>